<keyword evidence="8" id="KW-0812">Transmembrane</keyword>
<dbReference type="SUPFAM" id="SSF74650">
    <property type="entry name" value="Galactose mutarotase-like"/>
    <property type="match status" value="1"/>
</dbReference>
<dbReference type="Pfam" id="PF09261">
    <property type="entry name" value="Alpha-mann_mid"/>
    <property type="match status" value="1"/>
</dbReference>
<keyword evidence="4 7" id="KW-0862">Zinc</keyword>
<evidence type="ECO:0000313" key="11">
    <source>
        <dbReference type="Proteomes" id="UP000298663"/>
    </source>
</evidence>
<dbReference type="InterPro" id="IPR027291">
    <property type="entry name" value="Glyco_hydro_38_N_sf"/>
</dbReference>
<organism evidence="10 11">
    <name type="scientific">Steinernema carpocapsae</name>
    <name type="common">Entomopathogenic nematode</name>
    <dbReference type="NCBI Taxonomy" id="34508"/>
    <lineage>
        <taxon>Eukaryota</taxon>
        <taxon>Metazoa</taxon>
        <taxon>Ecdysozoa</taxon>
        <taxon>Nematoda</taxon>
        <taxon>Chromadorea</taxon>
        <taxon>Rhabditida</taxon>
        <taxon>Tylenchina</taxon>
        <taxon>Panagrolaimomorpha</taxon>
        <taxon>Strongyloidoidea</taxon>
        <taxon>Steinernematidae</taxon>
        <taxon>Steinernema</taxon>
    </lineage>
</organism>
<dbReference type="AlphaFoldDB" id="A0A4U5LPX5"/>
<dbReference type="GO" id="GO:0004559">
    <property type="term" value="F:alpha-mannosidase activity"/>
    <property type="evidence" value="ECO:0007669"/>
    <property type="project" value="InterPro"/>
</dbReference>
<evidence type="ECO:0000256" key="6">
    <source>
        <dbReference type="ARBA" id="ARBA00023295"/>
    </source>
</evidence>
<dbReference type="Gene3D" id="2.60.40.1180">
    <property type="entry name" value="Golgi alpha-mannosidase II"/>
    <property type="match status" value="1"/>
</dbReference>
<dbReference type="Pfam" id="PF01074">
    <property type="entry name" value="Glyco_hydro_38N"/>
    <property type="match status" value="1"/>
</dbReference>
<accession>A0A4U5LPX5</accession>
<dbReference type="InterPro" id="IPR011013">
    <property type="entry name" value="Gal_mutarotase_sf_dom"/>
</dbReference>
<keyword evidence="6 7" id="KW-0326">Glycosidase</keyword>
<evidence type="ECO:0000256" key="2">
    <source>
        <dbReference type="ARBA" id="ARBA00022723"/>
    </source>
</evidence>
<dbReference type="PANTHER" id="PTHR11607:SF3">
    <property type="entry name" value="LYSOSOMAL ALPHA-MANNOSIDASE"/>
    <property type="match status" value="1"/>
</dbReference>
<dbReference type="InterPro" id="IPR011330">
    <property type="entry name" value="Glyco_hydro/deAcase_b/a-brl"/>
</dbReference>
<dbReference type="InterPro" id="IPR037094">
    <property type="entry name" value="Glyco_hydro_38_cen_sf"/>
</dbReference>
<dbReference type="SUPFAM" id="SSF88713">
    <property type="entry name" value="Glycoside hydrolase/deacetylase"/>
    <property type="match status" value="1"/>
</dbReference>
<evidence type="ECO:0000259" key="9">
    <source>
        <dbReference type="SMART" id="SM00872"/>
    </source>
</evidence>
<keyword evidence="8" id="KW-1133">Transmembrane helix</keyword>
<reference evidence="10 11" key="2">
    <citation type="journal article" date="2019" name="G3 (Bethesda)">
        <title>Hybrid Assembly of the Genome of the Entomopathogenic Nematode Steinernema carpocapsae Identifies the X-Chromosome.</title>
        <authorList>
            <person name="Serra L."/>
            <person name="Macchietto M."/>
            <person name="Macias-Munoz A."/>
            <person name="McGill C.J."/>
            <person name="Rodriguez I.M."/>
            <person name="Rodriguez B."/>
            <person name="Murad R."/>
            <person name="Mortazavi A."/>
        </authorList>
    </citation>
    <scope>NUCLEOTIDE SEQUENCE [LARGE SCALE GENOMIC DNA]</scope>
    <source>
        <strain evidence="10 11">ALL</strain>
    </source>
</reference>
<keyword evidence="3 7" id="KW-0378">Hydrolase</keyword>
<evidence type="ECO:0000256" key="4">
    <source>
        <dbReference type="ARBA" id="ARBA00022833"/>
    </source>
</evidence>
<keyword evidence="5" id="KW-1015">Disulfide bond</keyword>
<dbReference type="GO" id="GO:0006491">
    <property type="term" value="P:N-glycan processing"/>
    <property type="evidence" value="ECO:0007669"/>
    <property type="project" value="TreeGrafter"/>
</dbReference>
<dbReference type="InterPro" id="IPR013780">
    <property type="entry name" value="Glyco_hydro_b"/>
</dbReference>
<comment type="caution">
    <text evidence="10">The sequence shown here is derived from an EMBL/GenBank/DDBJ whole genome shotgun (WGS) entry which is preliminary data.</text>
</comment>
<dbReference type="EMBL" id="AZBU02000014">
    <property type="protein sequence ID" value="TKR57997.1"/>
    <property type="molecule type" value="Genomic_DNA"/>
</dbReference>
<dbReference type="STRING" id="34508.A0A4U5LPX5"/>
<gene>
    <name evidence="10" type="ORF">L596_030627</name>
</gene>
<keyword evidence="8" id="KW-0472">Membrane</keyword>
<evidence type="ECO:0000256" key="8">
    <source>
        <dbReference type="SAM" id="Phobius"/>
    </source>
</evidence>
<dbReference type="Gene3D" id="1.20.1270.50">
    <property type="entry name" value="Glycoside hydrolase family 38, central domain"/>
    <property type="match status" value="1"/>
</dbReference>
<dbReference type="SUPFAM" id="SSF88688">
    <property type="entry name" value="Families 57/38 glycoside transferase middle domain"/>
    <property type="match status" value="1"/>
</dbReference>
<sequence length="982" mass="111141">MRCLKTATIGLIFAFAAIYSVAVLFVGDHSFYSFSTSLPLRGRQEPSLRVFVEPDDNADVQIDGSRFKLAPNLSVRNGQNEKLDVFVVLHSHVDPGWLETFDDYYAHKVDSILHLAVSQLAEHADLRFIWSEVSFLERWWQTANETQRKRAKKLVAEGRFEICGGSWVMTDEATPYFWASIDDLVEGQRFLTEIFNVTPTTSWSVDPFGHGTMIPFMLPLTGIENLVIGRINNELKGMIRQQSLLNLNWKQGWKSVQENGHTRSPPSAFINILPNKYYTTSDACGPDLYVCCQFDIGPSARSFCGKRANDVSPQNVELFANQLADQYRKLSKFYRYPSILVPVGDDFFFSVLEDWIVIRQNYRQILDFINTNPKYNMTVRFATPREFFASIPKEGKASAPSLSGDFFPYMDDRRGPFPAWTGFYAHLPYHKRMGRIVEAKLRSLDLLRIAAASDSTGLEKSLIDSRRNLALFQHHDGITGTSKKHVMADFLQRLFYAYGNITDAQVDMVQGDQKEKIYEPVDVLEEDGYRFLTKKLFRRVENPSSEILIFNPLTIQTTRQIVVRVDSPKIRVISGDDSRKIPAQILPEIVNGTISDSVFQLIFFTDLKPLAKAQVLLEFTESQPSFTVVSKVFSSLGKQNIFPAIKPEKNFTMENGFLRVNLQRGKIQSLTLPNEKPISFRFDLAKYADSGGAYVFLPGAREELPSLKEYFYISGPLCNRVVARAESVNISHSITVFSSKNPILDSSLDIEVISNVRNTMGETFIFVLGSRAIRNNGTFYTDANGLHMMRRHFNGKESLAMNFYPSPSDPKHRLSLLLAQPTAASSLSEGHFEIMVDRQLQGDDGKGLSYGDADTSPPSKLNYRILIERRKNKPLEKSLFHSALGFYTLQDLLYPVVAMTRPASSGTPLVKWPLFLTEPLPCDVELVTLRSISSKSVLALSPLRPPHVLSDPLRLLRLPGILLERSRRLLQGRLVPHFQPHG</sequence>
<evidence type="ECO:0000256" key="7">
    <source>
        <dbReference type="RuleBase" id="RU361199"/>
    </source>
</evidence>
<keyword evidence="2 7" id="KW-0479">Metal-binding</keyword>
<dbReference type="InterPro" id="IPR011682">
    <property type="entry name" value="Glyco_hydro_38_C"/>
</dbReference>
<feature type="transmembrane region" description="Helical" evidence="8">
    <location>
        <begin position="7"/>
        <end position="27"/>
    </location>
</feature>
<evidence type="ECO:0000256" key="5">
    <source>
        <dbReference type="ARBA" id="ARBA00023157"/>
    </source>
</evidence>
<dbReference type="Proteomes" id="UP000298663">
    <property type="component" value="Unassembled WGS sequence"/>
</dbReference>
<comment type="similarity">
    <text evidence="1 7">Belongs to the glycosyl hydrolase 38 family.</text>
</comment>
<dbReference type="InterPro" id="IPR015341">
    <property type="entry name" value="Glyco_hydro_38_cen"/>
</dbReference>
<dbReference type="GO" id="GO:0046872">
    <property type="term" value="F:metal ion binding"/>
    <property type="evidence" value="ECO:0007669"/>
    <property type="project" value="UniProtKB-KW"/>
</dbReference>
<reference evidence="10 11" key="1">
    <citation type="journal article" date="2015" name="Genome Biol.">
        <title>Comparative genomics of Steinernema reveals deeply conserved gene regulatory networks.</title>
        <authorList>
            <person name="Dillman A.R."/>
            <person name="Macchietto M."/>
            <person name="Porter C.F."/>
            <person name="Rogers A."/>
            <person name="Williams B."/>
            <person name="Antoshechkin I."/>
            <person name="Lee M.M."/>
            <person name="Goodwin Z."/>
            <person name="Lu X."/>
            <person name="Lewis E.E."/>
            <person name="Goodrich-Blair H."/>
            <person name="Stock S.P."/>
            <person name="Adams B.J."/>
            <person name="Sternberg P.W."/>
            <person name="Mortazavi A."/>
        </authorList>
    </citation>
    <scope>NUCLEOTIDE SEQUENCE [LARGE SCALE GENOMIC DNA]</scope>
    <source>
        <strain evidence="10 11">ALL</strain>
    </source>
</reference>
<dbReference type="InterPro" id="IPR028995">
    <property type="entry name" value="Glyco_hydro_57/38_cen_sf"/>
</dbReference>
<name>A0A4U5LPX5_STECR</name>
<evidence type="ECO:0000256" key="1">
    <source>
        <dbReference type="ARBA" id="ARBA00009792"/>
    </source>
</evidence>
<dbReference type="Gene3D" id="3.20.110.10">
    <property type="entry name" value="Glycoside hydrolase 38, N terminal domain"/>
    <property type="match status" value="1"/>
</dbReference>
<dbReference type="SMART" id="SM00872">
    <property type="entry name" value="Alpha-mann_mid"/>
    <property type="match status" value="1"/>
</dbReference>
<dbReference type="PANTHER" id="PTHR11607">
    <property type="entry name" value="ALPHA-MANNOSIDASE"/>
    <property type="match status" value="1"/>
</dbReference>
<dbReference type="GO" id="GO:0000139">
    <property type="term" value="C:Golgi membrane"/>
    <property type="evidence" value="ECO:0007669"/>
    <property type="project" value="TreeGrafter"/>
</dbReference>
<evidence type="ECO:0000256" key="3">
    <source>
        <dbReference type="ARBA" id="ARBA00022801"/>
    </source>
</evidence>
<protein>
    <recommendedName>
        <fullName evidence="7">Alpha-mannosidase</fullName>
        <ecNumber evidence="7">3.2.1.-</ecNumber>
    </recommendedName>
</protein>
<evidence type="ECO:0000313" key="10">
    <source>
        <dbReference type="EMBL" id="TKR57997.1"/>
    </source>
</evidence>
<feature type="domain" description="Glycoside hydrolase family 38 central" evidence="9">
    <location>
        <begin position="418"/>
        <end position="494"/>
    </location>
</feature>
<keyword evidence="11" id="KW-1185">Reference proteome</keyword>
<dbReference type="Pfam" id="PF07748">
    <property type="entry name" value="Glyco_hydro_38C"/>
    <property type="match status" value="1"/>
</dbReference>
<dbReference type="GO" id="GO:0006013">
    <property type="term" value="P:mannose metabolic process"/>
    <property type="evidence" value="ECO:0007669"/>
    <property type="project" value="InterPro"/>
</dbReference>
<comment type="cofactor">
    <cofactor evidence="7">
        <name>Zn(2+)</name>
        <dbReference type="ChEBI" id="CHEBI:29105"/>
    </cofactor>
    <text evidence="7">Binds 1 zinc ion per subunit.</text>
</comment>
<dbReference type="GO" id="GO:0030246">
    <property type="term" value="F:carbohydrate binding"/>
    <property type="evidence" value="ECO:0007669"/>
    <property type="project" value="InterPro"/>
</dbReference>
<proteinExistence type="inferred from homology"/>
<dbReference type="Gene3D" id="2.70.98.30">
    <property type="entry name" value="Golgi alpha-mannosidase II, domain 4"/>
    <property type="match status" value="1"/>
</dbReference>
<dbReference type="EC" id="3.2.1.-" evidence="7"/>
<dbReference type="InterPro" id="IPR050843">
    <property type="entry name" value="Glycosyl_Hydrlase_38"/>
</dbReference>
<dbReference type="OrthoDB" id="10261055at2759"/>
<dbReference type="InterPro" id="IPR000602">
    <property type="entry name" value="Glyco_hydro_38_N"/>
</dbReference>